<evidence type="ECO:0000256" key="1">
    <source>
        <dbReference type="ARBA" id="ARBA00023002"/>
    </source>
</evidence>
<proteinExistence type="predicted"/>
<dbReference type="GO" id="GO:0051536">
    <property type="term" value="F:iron-sulfur cluster binding"/>
    <property type="evidence" value="ECO:0007669"/>
    <property type="project" value="InterPro"/>
</dbReference>
<dbReference type="GO" id="GO:0016491">
    <property type="term" value="F:oxidoreductase activity"/>
    <property type="evidence" value="ECO:0007669"/>
    <property type="project" value="UniProtKB-KW"/>
</dbReference>
<dbReference type="Proteomes" id="UP000070284">
    <property type="component" value="Unassembled WGS sequence"/>
</dbReference>
<name>A0A133UJB3_9EURY</name>
<gene>
    <name evidence="3" type="ORF">AKJ65_04850</name>
</gene>
<dbReference type="SUPFAM" id="SSF56770">
    <property type="entry name" value="HydA/Nqo6-like"/>
    <property type="match status" value="1"/>
</dbReference>
<dbReference type="EMBL" id="LHXO01000067">
    <property type="protein sequence ID" value="KXA94302.1"/>
    <property type="molecule type" value="Genomic_DNA"/>
</dbReference>
<feature type="domain" description="NADH:ubiquinone oxidoreductase-like 20kDa subunit" evidence="2">
    <location>
        <begin position="17"/>
        <end position="166"/>
    </location>
</feature>
<sequence>MFLNNKPTLANEWLDVCSGCEISVLGLHERIIDLLENVEIKYSPVLMDTKEVPEVDIGLVTGGIRNEKQAEDAREMRDKSDILVAVGTCAVAGGVQGLGNLSTRKALLEEVYGDGEGTVNPHGRPPSEQVPDLTDRVYRLSEYVDVDFEVPGCPPPSNLILDILTDVIEGKEPNSPDSTVCDECPFEYSGEKLNKIDRWSINKDADTDGPCLLDQGVLCLGGATVAGCNAPCPESGVPCFGCSGPHPEEADQAAEIIRIVSDVLDLEEEYPDLDLDRIRVEDIPGSFYMFSLASSVLAEKLEGQANAR</sequence>
<protein>
    <recommendedName>
        <fullName evidence="2">NADH:ubiquinone oxidoreductase-like 20kDa subunit domain-containing protein</fullName>
    </recommendedName>
</protein>
<dbReference type="Pfam" id="PF01058">
    <property type="entry name" value="Oxidored_q6"/>
    <property type="match status" value="1"/>
</dbReference>
<comment type="caution">
    <text evidence="3">The sequence shown here is derived from an EMBL/GenBank/DDBJ whole genome shotgun (WGS) entry which is preliminary data.</text>
</comment>
<dbReference type="PANTHER" id="PTHR42845">
    <property type="entry name" value="COENZYME F420-REDUCING HYDROGENASE, GAMMA SUBUNIT"/>
    <property type="match status" value="1"/>
</dbReference>
<reference evidence="3 4" key="1">
    <citation type="journal article" date="2016" name="Sci. Rep.">
        <title>Metabolic traits of an uncultured archaeal lineage -MSBL1- from brine pools of the Red Sea.</title>
        <authorList>
            <person name="Mwirichia R."/>
            <person name="Alam I."/>
            <person name="Rashid M."/>
            <person name="Vinu M."/>
            <person name="Ba-Alawi W."/>
            <person name="Anthony Kamau A."/>
            <person name="Kamanda Ngugi D."/>
            <person name="Goker M."/>
            <person name="Klenk H.P."/>
            <person name="Bajic V."/>
            <person name="Stingl U."/>
        </authorList>
    </citation>
    <scope>NUCLEOTIDE SEQUENCE [LARGE SCALE GENOMIC DNA]</scope>
    <source>
        <strain evidence="3">SCGC-AAA259E19</strain>
    </source>
</reference>
<dbReference type="InterPro" id="IPR051349">
    <property type="entry name" value="Hydrogenase_assoc-protein"/>
</dbReference>
<organism evidence="3 4">
    <name type="scientific">candidate division MSBL1 archaeon SCGC-AAA259E19</name>
    <dbReference type="NCBI Taxonomy" id="1698264"/>
    <lineage>
        <taxon>Archaea</taxon>
        <taxon>Methanobacteriati</taxon>
        <taxon>Methanobacteriota</taxon>
        <taxon>candidate division MSBL1</taxon>
    </lineage>
</organism>
<keyword evidence="4" id="KW-1185">Reference proteome</keyword>
<dbReference type="InterPro" id="IPR037024">
    <property type="entry name" value="NiFe_Hase_small_N_sf"/>
</dbReference>
<dbReference type="Gene3D" id="3.40.50.700">
    <property type="entry name" value="NADH:ubiquinone oxidoreductase-like, 20kDa subunit"/>
    <property type="match status" value="1"/>
</dbReference>
<accession>A0A133UJB3</accession>
<evidence type="ECO:0000313" key="3">
    <source>
        <dbReference type="EMBL" id="KXA94302.1"/>
    </source>
</evidence>
<evidence type="ECO:0000259" key="2">
    <source>
        <dbReference type="Pfam" id="PF01058"/>
    </source>
</evidence>
<dbReference type="AlphaFoldDB" id="A0A133UJB3"/>
<evidence type="ECO:0000313" key="4">
    <source>
        <dbReference type="Proteomes" id="UP000070284"/>
    </source>
</evidence>
<keyword evidence="1" id="KW-0560">Oxidoreductase</keyword>
<dbReference type="InterPro" id="IPR006137">
    <property type="entry name" value="NADH_UbQ_OxRdtase-like_20kDa"/>
</dbReference>
<dbReference type="PANTHER" id="PTHR42845:SF2">
    <property type="entry name" value="F420-NON-REDUCING HYDROGENASE VHU SUBUNIT G"/>
    <property type="match status" value="1"/>
</dbReference>